<keyword evidence="3" id="KW-1185">Reference proteome</keyword>
<dbReference type="Pfam" id="PF08240">
    <property type="entry name" value="ADH_N"/>
    <property type="match status" value="1"/>
</dbReference>
<organism evidence="2 3">
    <name type="scientific">Gymnopus androsaceus JB14</name>
    <dbReference type="NCBI Taxonomy" id="1447944"/>
    <lineage>
        <taxon>Eukaryota</taxon>
        <taxon>Fungi</taxon>
        <taxon>Dikarya</taxon>
        <taxon>Basidiomycota</taxon>
        <taxon>Agaricomycotina</taxon>
        <taxon>Agaricomycetes</taxon>
        <taxon>Agaricomycetidae</taxon>
        <taxon>Agaricales</taxon>
        <taxon>Marasmiineae</taxon>
        <taxon>Omphalotaceae</taxon>
        <taxon>Gymnopus</taxon>
    </lineage>
</organism>
<evidence type="ECO:0000259" key="1">
    <source>
        <dbReference type="SMART" id="SM00829"/>
    </source>
</evidence>
<dbReference type="InterPro" id="IPR020843">
    <property type="entry name" value="ER"/>
</dbReference>
<dbReference type="GO" id="GO:0016651">
    <property type="term" value="F:oxidoreductase activity, acting on NAD(P)H"/>
    <property type="evidence" value="ECO:0007669"/>
    <property type="project" value="InterPro"/>
</dbReference>
<dbReference type="InterPro" id="IPR013154">
    <property type="entry name" value="ADH-like_N"/>
</dbReference>
<evidence type="ECO:0000313" key="2">
    <source>
        <dbReference type="EMBL" id="KAE9401298.1"/>
    </source>
</evidence>
<dbReference type="InterPro" id="IPR036291">
    <property type="entry name" value="NAD(P)-bd_dom_sf"/>
</dbReference>
<reference evidence="2" key="1">
    <citation type="journal article" date="2019" name="Environ. Microbiol.">
        <title>Fungal ecological strategies reflected in gene transcription - a case study of two litter decomposers.</title>
        <authorList>
            <person name="Barbi F."/>
            <person name="Kohler A."/>
            <person name="Barry K."/>
            <person name="Baskaran P."/>
            <person name="Daum C."/>
            <person name="Fauchery L."/>
            <person name="Ihrmark K."/>
            <person name="Kuo A."/>
            <person name="LaButti K."/>
            <person name="Lipzen A."/>
            <person name="Morin E."/>
            <person name="Grigoriev I.V."/>
            <person name="Henrissat B."/>
            <person name="Lindahl B."/>
            <person name="Martin F."/>
        </authorList>
    </citation>
    <scope>NUCLEOTIDE SEQUENCE</scope>
    <source>
        <strain evidence="2">JB14</strain>
    </source>
</reference>
<sequence length="371" mass="39578">MSSIPATIKALRVQEDKSDVRLVEIPLAERPDVKNINDDYILLKVKAVGLNPTDWKHALGPLGTAGAIVGCDAAGEVIKVGSNVTHLKIGDRAAGFTLGSNSQMENGAFAEYVLYVGHVCFKLPEEMSYAEAAGFPVPHLTAVQALYIHLRIAPPSAPITTQTSILIWGGSTAVGHHAVQLAALSGYKVFVTASPAAFEDLKALGASELFDYKDPDVAQKIKAAAGEQGITLAVDTVSENGTTELVVASLSTTSAKNHVITVLPNALKSAPPKNTSIQGAALPFVLGIPFFHHALGQTEYPVSVEDRDVTSKWIVDEFPKLVEGWREGRGSPKFVGQRLRILPGGLESVVEGLRILKRGDYGREKLVYNIA</sequence>
<dbReference type="SUPFAM" id="SSF51735">
    <property type="entry name" value="NAD(P)-binding Rossmann-fold domains"/>
    <property type="match status" value="1"/>
</dbReference>
<proteinExistence type="predicted"/>
<dbReference type="AlphaFoldDB" id="A0A6A4HVK6"/>
<dbReference type="Gene3D" id="3.40.50.720">
    <property type="entry name" value="NAD(P)-binding Rossmann-like Domain"/>
    <property type="match status" value="1"/>
</dbReference>
<protein>
    <submittedName>
        <fullName evidence="2">GroES-like protein</fullName>
    </submittedName>
</protein>
<name>A0A6A4HVK6_9AGAR</name>
<dbReference type="SMART" id="SM00829">
    <property type="entry name" value="PKS_ER"/>
    <property type="match status" value="1"/>
</dbReference>
<dbReference type="Gene3D" id="3.90.180.10">
    <property type="entry name" value="Medium-chain alcohol dehydrogenases, catalytic domain"/>
    <property type="match status" value="1"/>
</dbReference>
<dbReference type="InterPro" id="IPR013149">
    <property type="entry name" value="ADH-like_C"/>
</dbReference>
<dbReference type="OrthoDB" id="10257049at2759"/>
<dbReference type="SUPFAM" id="SSF50129">
    <property type="entry name" value="GroES-like"/>
    <property type="match status" value="1"/>
</dbReference>
<dbReference type="PANTHER" id="PTHR45348:SF2">
    <property type="entry name" value="ZINC-TYPE ALCOHOL DEHYDROGENASE-LIKE PROTEIN C2E1P3.01"/>
    <property type="match status" value="1"/>
</dbReference>
<dbReference type="Proteomes" id="UP000799118">
    <property type="component" value="Unassembled WGS sequence"/>
</dbReference>
<dbReference type="InterPro" id="IPR011032">
    <property type="entry name" value="GroES-like_sf"/>
</dbReference>
<dbReference type="EMBL" id="ML769447">
    <property type="protein sequence ID" value="KAE9401298.1"/>
    <property type="molecule type" value="Genomic_DNA"/>
</dbReference>
<dbReference type="InterPro" id="IPR047122">
    <property type="entry name" value="Trans-enoyl_RdTase-like"/>
</dbReference>
<dbReference type="Pfam" id="PF00107">
    <property type="entry name" value="ADH_zinc_N"/>
    <property type="match status" value="1"/>
</dbReference>
<dbReference type="CDD" id="cd08249">
    <property type="entry name" value="enoyl_reductase_like"/>
    <property type="match status" value="1"/>
</dbReference>
<dbReference type="PANTHER" id="PTHR45348">
    <property type="entry name" value="HYPOTHETICAL OXIDOREDUCTASE (EUROFUNG)"/>
    <property type="match status" value="1"/>
</dbReference>
<evidence type="ECO:0000313" key="3">
    <source>
        <dbReference type="Proteomes" id="UP000799118"/>
    </source>
</evidence>
<feature type="domain" description="Enoyl reductase (ER)" evidence="1">
    <location>
        <begin position="17"/>
        <end position="361"/>
    </location>
</feature>
<gene>
    <name evidence="2" type="ORF">BT96DRAFT_1018254</name>
</gene>
<accession>A0A6A4HVK6</accession>